<dbReference type="PANTHER" id="PTHR37300:SF1">
    <property type="entry name" value="UPF0291 PROTEIN YNZC"/>
    <property type="match status" value="1"/>
</dbReference>
<evidence type="ECO:0000256" key="1">
    <source>
        <dbReference type="ARBA" id="ARBA00022490"/>
    </source>
</evidence>
<proteinExistence type="inferred from homology"/>
<feature type="region of interest" description="Disordered" evidence="2">
    <location>
        <begin position="55"/>
        <end position="74"/>
    </location>
</feature>
<dbReference type="HAMAP" id="MF_01103">
    <property type="entry name" value="UPF0291"/>
    <property type="match status" value="1"/>
</dbReference>
<dbReference type="Pfam" id="PF05979">
    <property type="entry name" value="DUF896"/>
    <property type="match status" value="1"/>
</dbReference>
<comment type="caution">
    <text evidence="3">The sequence shown here is derived from an EMBL/GenBank/DDBJ whole genome shotgun (WGS) entry which is preliminary data.</text>
</comment>
<dbReference type="AlphaFoldDB" id="A0A645FKZ2"/>
<accession>A0A645FKZ2</accession>
<gene>
    <name evidence="3" type="ORF">SDC9_162390</name>
</gene>
<organism evidence="3">
    <name type="scientific">bioreactor metagenome</name>
    <dbReference type="NCBI Taxonomy" id="1076179"/>
    <lineage>
        <taxon>unclassified sequences</taxon>
        <taxon>metagenomes</taxon>
        <taxon>ecological metagenomes</taxon>
    </lineage>
</organism>
<dbReference type="SUPFAM" id="SSF158221">
    <property type="entry name" value="YnzC-like"/>
    <property type="match status" value="1"/>
</dbReference>
<evidence type="ECO:0000256" key="2">
    <source>
        <dbReference type="SAM" id="MobiDB-lite"/>
    </source>
</evidence>
<dbReference type="PANTHER" id="PTHR37300">
    <property type="entry name" value="UPF0291 PROTEIN CBO2609/CLC_2481"/>
    <property type="match status" value="1"/>
</dbReference>
<name>A0A645FKZ2_9ZZZZ</name>
<protein>
    <submittedName>
        <fullName evidence="3">Uncharacterized protein</fullName>
    </submittedName>
</protein>
<dbReference type="InterPro" id="IPR009242">
    <property type="entry name" value="DUF896"/>
</dbReference>
<keyword evidence="1" id="KW-0963">Cytoplasm</keyword>
<reference evidence="3" key="1">
    <citation type="submission" date="2019-08" db="EMBL/GenBank/DDBJ databases">
        <authorList>
            <person name="Kucharzyk K."/>
            <person name="Murdoch R.W."/>
            <person name="Higgins S."/>
            <person name="Loffler F."/>
        </authorList>
    </citation>
    <scope>NUCLEOTIDE SEQUENCE</scope>
</reference>
<sequence length="74" mass="8334">MTPEKIKRINELAQKAREEGLTQQEKAEQAALRQEYVQAMKASLKAQLDHMEVIDEHGNHTKVSPKPGKQGKPS</sequence>
<evidence type="ECO:0000313" key="3">
    <source>
        <dbReference type="EMBL" id="MPN15061.1"/>
    </source>
</evidence>
<dbReference type="EMBL" id="VSSQ01061768">
    <property type="protein sequence ID" value="MPN15061.1"/>
    <property type="molecule type" value="Genomic_DNA"/>
</dbReference>
<dbReference type="Gene3D" id="1.10.287.540">
    <property type="entry name" value="Helix hairpin bin"/>
    <property type="match status" value="1"/>
</dbReference>